<comment type="caution">
    <text evidence="1">The sequence shown here is derived from an EMBL/GenBank/DDBJ whole genome shotgun (WGS) entry which is preliminary data.</text>
</comment>
<sequence length="46" mass="4729">MAVPRRPDAVAAGAAVNVQDTPSAPGVEEYVAAHGRARASRPRGFV</sequence>
<evidence type="ECO:0000313" key="2">
    <source>
        <dbReference type="Proteomes" id="UP000565089"/>
    </source>
</evidence>
<dbReference type="EMBL" id="JACHMS010000001">
    <property type="protein sequence ID" value="MBB4710258.1"/>
    <property type="molecule type" value="Genomic_DNA"/>
</dbReference>
<accession>A0A7W7DG95</accession>
<evidence type="ECO:0000313" key="1">
    <source>
        <dbReference type="EMBL" id="MBB4710258.1"/>
    </source>
</evidence>
<protein>
    <submittedName>
        <fullName evidence="1">Uncharacterized protein</fullName>
    </submittedName>
</protein>
<reference evidence="1 2" key="1">
    <citation type="submission" date="2020-08" db="EMBL/GenBank/DDBJ databases">
        <title>Sequencing the genomes of 1000 actinobacteria strains.</title>
        <authorList>
            <person name="Klenk H.-P."/>
        </authorList>
    </citation>
    <scope>NUCLEOTIDE SEQUENCE [LARGE SCALE GENOMIC DNA]</scope>
    <source>
        <strain evidence="1 2">DSM 40483</strain>
    </source>
</reference>
<dbReference type="GeneID" id="95792218"/>
<dbReference type="Proteomes" id="UP000565089">
    <property type="component" value="Unassembled WGS sequence"/>
</dbReference>
<name>A0A7W7DG95_9ACTN</name>
<dbReference type="RefSeq" id="WP_184906839.1">
    <property type="nucleotide sequence ID" value="NZ_JACHMS010000001.1"/>
</dbReference>
<organism evidence="1 2">
    <name type="scientific">Streptomyces luteogriseus</name>
    <dbReference type="NCBI Taxonomy" id="68233"/>
    <lineage>
        <taxon>Bacteria</taxon>
        <taxon>Bacillati</taxon>
        <taxon>Actinomycetota</taxon>
        <taxon>Actinomycetes</taxon>
        <taxon>Kitasatosporales</taxon>
        <taxon>Streptomycetaceae</taxon>
        <taxon>Streptomyces</taxon>
    </lineage>
</organism>
<dbReference type="AlphaFoldDB" id="A0A7W7DG95"/>
<gene>
    <name evidence="1" type="ORF">BJ965_000140</name>
</gene>
<proteinExistence type="predicted"/>
<keyword evidence="2" id="KW-1185">Reference proteome</keyword>